<feature type="transmembrane region" description="Helical" evidence="2">
    <location>
        <begin position="153"/>
        <end position="172"/>
    </location>
</feature>
<dbReference type="EMBL" id="AGCM01000184">
    <property type="protein sequence ID" value="EHM50237.1"/>
    <property type="molecule type" value="Genomic_DNA"/>
</dbReference>
<name>G9ZJ96_9GAMM</name>
<dbReference type="AlphaFoldDB" id="G9ZJ96"/>
<evidence type="ECO:0000256" key="2">
    <source>
        <dbReference type="SAM" id="Phobius"/>
    </source>
</evidence>
<dbReference type="Pfam" id="PF14348">
    <property type="entry name" value="DtrJ-like"/>
    <property type="match status" value="1"/>
</dbReference>
<comment type="caution">
    <text evidence="3">The sequence shown here is derived from an EMBL/GenBank/DDBJ whole genome shotgun (WGS) entry which is preliminary data.</text>
</comment>
<organism evidence="3 4">
    <name type="scientific">Cardiobacterium valvarum F0432</name>
    <dbReference type="NCBI Taxonomy" id="797473"/>
    <lineage>
        <taxon>Bacteria</taxon>
        <taxon>Pseudomonadati</taxon>
        <taxon>Pseudomonadota</taxon>
        <taxon>Gammaproteobacteria</taxon>
        <taxon>Cardiobacteriales</taxon>
        <taxon>Cardiobacteriaceae</taxon>
        <taxon>Cardiobacterium</taxon>
    </lineage>
</organism>
<proteinExistence type="predicted"/>
<gene>
    <name evidence="3" type="ORF">HMPREF9080_02865</name>
</gene>
<feature type="region of interest" description="Disordered" evidence="1">
    <location>
        <begin position="1"/>
        <end position="21"/>
    </location>
</feature>
<dbReference type="HOGENOM" id="CLU_100588_1_0_6"/>
<accession>G9ZJ96</accession>
<keyword evidence="2" id="KW-0472">Membrane</keyword>
<protein>
    <submittedName>
        <fullName evidence="3">Integrating conjugative element membrane protein, PFL_4697 family</fullName>
    </submittedName>
</protein>
<evidence type="ECO:0000313" key="4">
    <source>
        <dbReference type="Proteomes" id="UP000004750"/>
    </source>
</evidence>
<dbReference type="InterPro" id="IPR022266">
    <property type="entry name" value="DtrJ-like"/>
</dbReference>
<keyword evidence="2" id="KW-1133">Transmembrane helix</keyword>
<dbReference type="STRING" id="797473.HMPREF9080_02865"/>
<feature type="transmembrane region" description="Helical" evidence="2">
    <location>
        <begin position="222"/>
        <end position="242"/>
    </location>
</feature>
<evidence type="ECO:0000256" key="1">
    <source>
        <dbReference type="SAM" id="MobiDB-lite"/>
    </source>
</evidence>
<sequence length="246" mass="27455">MKGMPMAETARHNQNQGAQRPPQRELLVFSPVTGLIRLVFSCFGWFLFSVMAGAFVDWLGMLAGWWGRDHATAVLTQDILWLGENFTSSLFGVPPAELALGLSKTVHHYLSFGEIRLSANDTAFLRIVKSAALAVQPYWEAVILSAMSTVVRVFILCLSTVFYLIVFVVTMIDGLVERELRKEGGGIEHAAVFHHARIWVSRPLAYAPIVYLACPVSINPSWVVMPSALMLGMATYFTFFTFRKHV</sequence>
<evidence type="ECO:0000313" key="3">
    <source>
        <dbReference type="EMBL" id="EHM50237.1"/>
    </source>
</evidence>
<dbReference type="Proteomes" id="UP000004750">
    <property type="component" value="Unassembled WGS sequence"/>
</dbReference>
<feature type="transmembrane region" description="Helical" evidence="2">
    <location>
        <begin position="35"/>
        <end position="59"/>
    </location>
</feature>
<keyword evidence="2" id="KW-0812">Transmembrane</keyword>
<reference evidence="3 4" key="1">
    <citation type="submission" date="2011-08" db="EMBL/GenBank/DDBJ databases">
        <authorList>
            <person name="Weinstock G."/>
            <person name="Sodergren E."/>
            <person name="Clifton S."/>
            <person name="Fulton L."/>
            <person name="Fulton B."/>
            <person name="Courtney L."/>
            <person name="Fronick C."/>
            <person name="Harrison M."/>
            <person name="Strong C."/>
            <person name="Farmer C."/>
            <person name="Delahaunty K."/>
            <person name="Markovic C."/>
            <person name="Hall O."/>
            <person name="Minx P."/>
            <person name="Tomlinson C."/>
            <person name="Mitreva M."/>
            <person name="Hou S."/>
            <person name="Chen J."/>
            <person name="Wollam A."/>
            <person name="Pepin K.H."/>
            <person name="Johnson M."/>
            <person name="Bhonagiri V."/>
            <person name="Zhang X."/>
            <person name="Suruliraj S."/>
            <person name="Warren W."/>
            <person name="Chinwalla A."/>
            <person name="Mardis E.R."/>
            <person name="Wilson R.K."/>
        </authorList>
    </citation>
    <scope>NUCLEOTIDE SEQUENCE [LARGE SCALE GENOMIC DNA]</scope>
    <source>
        <strain evidence="3 4">F0432</strain>
    </source>
</reference>